<organism evidence="3 4">
    <name type="scientific">Treponema parvum</name>
    <dbReference type="NCBI Taxonomy" id="138851"/>
    <lineage>
        <taxon>Bacteria</taxon>
        <taxon>Pseudomonadati</taxon>
        <taxon>Spirochaetota</taxon>
        <taxon>Spirochaetia</taxon>
        <taxon>Spirochaetales</taxon>
        <taxon>Treponemataceae</taxon>
        <taxon>Treponema</taxon>
    </lineage>
</organism>
<feature type="domain" description="BIG2" evidence="2">
    <location>
        <begin position="40"/>
        <end position="119"/>
    </location>
</feature>
<sequence length="621" mass="69699">MPKIHWAFLSAFLFAFSVLSVSSCKLDASLDDSPTDNHIPVTGISLVPEETLISLPKSTERQLEAHVVPKNASNKKLTFSLDNQEVASITDEGKITVKKVGNAVITIRAADGISKTVNLTVTATQVPVTSIVFEESAPESLVIGETYKLKTKVHPNDATNKELTYTADNNNAHVADDGTVTAQSEGTVTITVRSQSDPEIIATVTIAIKQRPSIELITEEMTSESSESDLNLEIKTLNGKLSYTPTIIGEESGWLSVVSTDTTTSTEKDTIHLKATQNKTVWKRTAYINFKDEFNKEIKNADGKKLEVKVVQEENKSPTVRIQWVDGIDAPSPDEKTAIPVPHVGQAKKFYWDDDKIFFWYEGDNTKWFNNRKIFYLNIPATDGGDSNQCWAKTASNMLHWWFLQNKENIDNYITKKNITGAEKDKYQHFYKRNSPDSQEPEKSYIAKTFRTKATNGQQGGYVMSGLAWYLYGNTSASHPSTPTYEGPALFKDVFNIDKTPIEDKIIKSKVEFETAITEALNSKKAIGLHMRGTNGGKDYAHGITLWGAVFDEEENIIAIYVVDNNHTENRIFPYGIYYRDGRPYIFNYPNNDFATNRYVGEVITLDKGEELWQDWFDAHP</sequence>
<dbReference type="Pfam" id="PF02368">
    <property type="entry name" value="Big_2"/>
    <property type="match status" value="2"/>
</dbReference>
<evidence type="ECO:0000313" key="3">
    <source>
        <dbReference type="EMBL" id="QTQ12444.1"/>
    </source>
</evidence>
<dbReference type="Proteomes" id="UP000671995">
    <property type="component" value="Chromosome"/>
</dbReference>
<feature type="chain" id="PRO_5037907724" evidence="1">
    <location>
        <begin position="21"/>
        <end position="621"/>
    </location>
</feature>
<evidence type="ECO:0000313" key="4">
    <source>
        <dbReference type="Proteomes" id="UP000671995"/>
    </source>
</evidence>
<proteinExistence type="predicted"/>
<reference evidence="3" key="2">
    <citation type="journal article" date="2021" name="Microbiol. Resour. Announc.">
        <title>Complete Genome Sequences of Three Human Oral Treponema parvum Isolates.</title>
        <authorList>
            <person name="Zeng H."/>
            <person name="Watt R.M."/>
        </authorList>
    </citation>
    <scope>NUCLEOTIDE SEQUENCE</scope>
    <source>
        <strain evidence="3">ATCC 700773</strain>
    </source>
</reference>
<dbReference type="Pfam" id="PF09028">
    <property type="entry name" value="Mac-1"/>
    <property type="match status" value="1"/>
</dbReference>
<dbReference type="GO" id="GO:0008233">
    <property type="term" value="F:peptidase activity"/>
    <property type="evidence" value="ECO:0007669"/>
    <property type="project" value="InterPro"/>
</dbReference>
<dbReference type="RefSeq" id="WP_210117156.1">
    <property type="nucleotide sequence ID" value="NZ_CP054257.1"/>
</dbReference>
<gene>
    <name evidence="3" type="ORF">HRI96_09700</name>
</gene>
<keyword evidence="1" id="KW-0732">Signal</keyword>
<reference evidence="3" key="1">
    <citation type="submission" date="2020-05" db="EMBL/GenBank/DDBJ databases">
        <authorList>
            <person name="Zeng H."/>
            <person name="Chan Y.K."/>
            <person name="Watt R.M."/>
        </authorList>
    </citation>
    <scope>NUCLEOTIDE SEQUENCE</scope>
    <source>
        <strain evidence="3">ATCC 700773</strain>
    </source>
</reference>
<dbReference type="InterPro" id="IPR015117">
    <property type="entry name" value="IdeS"/>
</dbReference>
<dbReference type="SUPFAM" id="SSF49373">
    <property type="entry name" value="Invasin/intimin cell-adhesion fragments"/>
    <property type="match status" value="2"/>
</dbReference>
<protein>
    <submittedName>
        <fullName evidence="3">Ig-like domain-containing protein</fullName>
    </submittedName>
</protein>
<evidence type="ECO:0000259" key="2">
    <source>
        <dbReference type="SMART" id="SM00635"/>
    </source>
</evidence>
<dbReference type="InterPro" id="IPR008964">
    <property type="entry name" value="Invasin/intimin_cell_adhesion"/>
</dbReference>
<name>A0A975F1N4_9SPIR</name>
<dbReference type="InterPro" id="IPR038765">
    <property type="entry name" value="Papain-like_cys_pep_sf"/>
</dbReference>
<dbReference type="Gene3D" id="2.60.40.1080">
    <property type="match status" value="2"/>
</dbReference>
<dbReference type="PROSITE" id="PS51257">
    <property type="entry name" value="PROKAR_LIPOPROTEIN"/>
    <property type="match status" value="1"/>
</dbReference>
<dbReference type="EMBL" id="CP054257">
    <property type="protein sequence ID" value="QTQ12444.1"/>
    <property type="molecule type" value="Genomic_DNA"/>
</dbReference>
<accession>A0A975F1N4</accession>
<evidence type="ECO:0000256" key="1">
    <source>
        <dbReference type="SAM" id="SignalP"/>
    </source>
</evidence>
<dbReference type="Gene3D" id="3.90.70.10">
    <property type="entry name" value="Cysteine proteinases"/>
    <property type="match status" value="1"/>
</dbReference>
<feature type="domain" description="BIG2" evidence="2">
    <location>
        <begin position="127"/>
        <end position="204"/>
    </location>
</feature>
<dbReference type="SUPFAM" id="SSF54001">
    <property type="entry name" value="Cysteine proteinases"/>
    <property type="match status" value="1"/>
</dbReference>
<feature type="signal peptide" evidence="1">
    <location>
        <begin position="1"/>
        <end position="20"/>
    </location>
</feature>
<dbReference type="InterPro" id="IPR003343">
    <property type="entry name" value="Big_2"/>
</dbReference>
<dbReference type="AlphaFoldDB" id="A0A975F1N4"/>
<dbReference type="SMART" id="SM00635">
    <property type="entry name" value="BID_2"/>
    <property type="match status" value="2"/>
</dbReference>